<dbReference type="GO" id="GO:0003712">
    <property type="term" value="F:transcription coregulator activity"/>
    <property type="evidence" value="ECO:0007669"/>
    <property type="project" value="TreeGrafter"/>
</dbReference>
<dbReference type="InterPro" id="IPR026085">
    <property type="entry name" value="ATF7-int"/>
</dbReference>
<comment type="caution">
    <text evidence="4">The sequence shown here is derived from an EMBL/GenBank/DDBJ whole genome shotgun (WGS) entry which is preliminary data.</text>
</comment>
<feature type="compositionally biased region" description="Acidic residues" evidence="2">
    <location>
        <begin position="277"/>
        <end position="286"/>
    </location>
</feature>
<name>A0AAW2HLJ1_9NEOP</name>
<organism evidence="4">
    <name type="scientific">Menopon gallinae</name>
    <name type="common">poultry shaft louse</name>
    <dbReference type="NCBI Taxonomy" id="328185"/>
    <lineage>
        <taxon>Eukaryota</taxon>
        <taxon>Metazoa</taxon>
        <taxon>Ecdysozoa</taxon>
        <taxon>Arthropoda</taxon>
        <taxon>Hexapoda</taxon>
        <taxon>Insecta</taxon>
        <taxon>Pterygota</taxon>
        <taxon>Neoptera</taxon>
        <taxon>Paraneoptera</taxon>
        <taxon>Psocodea</taxon>
        <taxon>Troctomorpha</taxon>
        <taxon>Phthiraptera</taxon>
        <taxon>Amblycera</taxon>
        <taxon>Menoponidae</taxon>
        <taxon>Menopon</taxon>
    </lineage>
</organism>
<feature type="compositionally biased region" description="Basic and acidic residues" evidence="2">
    <location>
        <begin position="340"/>
        <end position="363"/>
    </location>
</feature>
<feature type="region of interest" description="Disordered" evidence="2">
    <location>
        <begin position="125"/>
        <end position="365"/>
    </location>
</feature>
<feature type="compositionally biased region" description="Basic and acidic residues" evidence="2">
    <location>
        <begin position="248"/>
        <end position="276"/>
    </location>
</feature>
<evidence type="ECO:0000259" key="3">
    <source>
        <dbReference type="PROSITE" id="PS50853"/>
    </source>
</evidence>
<dbReference type="GO" id="GO:0006355">
    <property type="term" value="P:regulation of DNA-templated transcription"/>
    <property type="evidence" value="ECO:0007669"/>
    <property type="project" value="TreeGrafter"/>
</dbReference>
<keyword evidence="1" id="KW-0175">Coiled coil</keyword>
<sequence>MKAIVICEPSCNGQTEKDGSPEIGSNKSGMKAMDASSAAEDDALSDIEICEVVKNVGECVDRRKSAGKESVKSDPEDCERRTVEDEEKGEVETSTLEPYVSIEESCANFDSAMYDSCSDSGIVENGELNNTGSEQADGDCEGEKCPSTGEKGEAAVAGEVPETSVSDVQLSKSQFIDEILIDEDEEEDKENRRTAGEGEVTAREDKSVDECKNGVLDPAWEGEEREEGDDGEENNEESDCIIASECNDEGRERDDGCVADDKPENGVFDEESKLEMEVEENEESNSSEEKDSENRKRKVLEESEEASAKKRKTLSEDDSNSNSNGPAAFSENSKPTSDTTAEKDCEEPKEPEKAGEEAPKRNSAEFAPLPFIESLRGKIKTLSRGDLEELIVQKLCEVITERSTVGDLRQRAQALERDQERWKEKVQSLTKQLREMDMVMKKYMTEVQKQNKERNFQLLAPLRVTRSVGLQVSFNSSNSKKLASNAQGKHNSQSRAKQSTQQTVNTSPSGKKSFSVQPSSKVRKPVYEQKKQCSQRQGGNATFQTRVTSPQNVAAQNRTLQQTQCFCNPVQQVNSVNRARHPPPEQNSSKVIDLTDDDDRQNSQTIAKAMLPPNVTVRSPGQIKIVSHLQQTQLNSGGRVAYLVPASTAPGGGSAAPPQSRLLIAAPAMQQQQQPRQIIPSVPPLLYKGSTMIQPQSQQSTPIYLPPKTSARLLKHPAPLPQPPLNQIQKPNWKLLPPKPALKVSKVQTGIVLSWNMTLGPEYEPIASYQLYAYQENSSPPTTSLWKKVGDVKALPLPMACTLTQFMSGHKYYFAVRAVDHYSRIGSFSSPVSIVLVK</sequence>
<dbReference type="PANTHER" id="PTHR23210">
    <property type="entry name" value="ACTIVATING TRANSCRIPTION FACTOR 7 INTERACTING PROTEIN"/>
    <property type="match status" value="1"/>
</dbReference>
<dbReference type="GO" id="GO:0005634">
    <property type="term" value="C:nucleus"/>
    <property type="evidence" value="ECO:0007669"/>
    <property type="project" value="TreeGrafter"/>
</dbReference>
<feature type="compositionally biased region" description="Low complexity" evidence="2">
    <location>
        <begin position="476"/>
        <end position="486"/>
    </location>
</feature>
<accession>A0AAW2HLJ1</accession>
<dbReference type="PANTHER" id="PTHR23210:SF26">
    <property type="entry name" value="ACTIVATING TRANSCRIPTION FACTOR 7-INTERACTING PROTEIN 1"/>
    <property type="match status" value="1"/>
</dbReference>
<feature type="coiled-coil region" evidence="1">
    <location>
        <begin position="405"/>
        <end position="432"/>
    </location>
</feature>
<reference evidence="4" key="1">
    <citation type="journal article" date="2024" name="Gigascience">
        <title>Chromosome-level genome of the poultry shaft louse Menopon gallinae provides insight into the host-switching and adaptive evolution of parasitic lice.</title>
        <authorList>
            <person name="Xu Y."/>
            <person name="Ma L."/>
            <person name="Liu S."/>
            <person name="Liang Y."/>
            <person name="Liu Q."/>
            <person name="He Z."/>
            <person name="Tian L."/>
            <person name="Duan Y."/>
            <person name="Cai W."/>
            <person name="Li H."/>
            <person name="Song F."/>
        </authorList>
    </citation>
    <scope>NUCLEOTIDE SEQUENCE</scope>
    <source>
        <strain evidence="4">Cailab_2023a</strain>
    </source>
</reference>
<dbReference type="PROSITE" id="PS50853">
    <property type="entry name" value="FN3"/>
    <property type="match status" value="1"/>
</dbReference>
<protein>
    <recommendedName>
        <fullName evidence="3">Fibronectin type-III domain-containing protein</fullName>
    </recommendedName>
</protein>
<feature type="domain" description="Fibronectin type-III" evidence="3">
    <location>
        <begin position="736"/>
        <end position="838"/>
    </location>
</feature>
<feature type="compositionally biased region" description="Polar residues" evidence="2">
    <location>
        <begin position="532"/>
        <end position="543"/>
    </location>
</feature>
<gene>
    <name evidence="4" type="ORF">PYX00_007895</name>
</gene>
<evidence type="ECO:0000256" key="2">
    <source>
        <dbReference type="SAM" id="MobiDB-lite"/>
    </source>
</evidence>
<dbReference type="GO" id="GO:0005667">
    <property type="term" value="C:transcription regulator complex"/>
    <property type="evidence" value="ECO:0007669"/>
    <property type="project" value="TreeGrafter"/>
</dbReference>
<evidence type="ECO:0000313" key="4">
    <source>
        <dbReference type="EMBL" id="KAL0270501.1"/>
    </source>
</evidence>
<feature type="compositionally biased region" description="Acidic residues" evidence="2">
    <location>
        <begin position="220"/>
        <end position="239"/>
    </location>
</feature>
<dbReference type="EMBL" id="JARGDH010000004">
    <property type="protein sequence ID" value="KAL0270502.1"/>
    <property type="molecule type" value="Genomic_DNA"/>
</dbReference>
<dbReference type="SUPFAM" id="SSF49265">
    <property type="entry name" value="Fibronectin type III"/>
    <property type="match status" value="1"/>
</dbReference>
<feature type="region of interest" description="Disordered" evidence="2">
    <location>
        <begin position="476"/>
        <end position="543"/>
    </location>
</feature>
<dbReference type="InterPro" id="IPR056565">
    <property type="entry name" value="Fn3_ATF7IP"/>
</dbReference>
<feature type="compositionally biased region" description="Acidic residues" evidence="2">
    <location>
        <begin position="179"/>
        <end position="188"/>
    </location>
</feature>
<dbReference type="InterPro" id="IPR003961">
    <property type="entry name" value="FN3_dom"/>
</dbReference>
<proteinExistence type="predicted"/>
<feature type="compositionally biased region" description="Basic and acidic residues" evidence="2">
    <location>
        <begin position="189"/>
        <end position="212"/>
    </location>
</feature>
<feature type="compositionally biased region" description="Polar residues" evidence="2">
    <location>
        <begin position="163"/>
        <end position="174"/>
    </location>
</feature>
<dbReference type="InterPro" id="IPR013783">
    <property type="entry name" value="Ig-like_fold"/>
</dbReference>
<feature type="region of interest" description="Disordered" evidence="2">
    <location>
        <begin position="11"/>
        <end position="41"/>
    </location>
</feature>
<feature type="compositionally biased region" description="Basic and acidic residues" evidence="2">
    <location>
        <begin position="63"/>
        <end position="83"/>
    </location>
</feature>
<feature type="compositionally biased region" description="Polar residues" evidence="2">
    <location>
        <begin position="487"/>
        <end position="520"/>
    </location>
</feature>
<dbReference type="InterPro" id="IPR036116">
    <property type="entry name" value="FN3_sf"/>
</dbReference>
<feature type="region of interest" description="Disordered" evidence="2">
    <location>
        <begin position="576"/>
        <end position="595"/>
    </location>
</feature>
<dbReference type="EMBL" id="JARGDH010000004">
    <property type="protein sequence ID" value="KAL0270501.1"/>
    <property type="molecule type" value="Genomic_DNA"/>
</dbReference>
<dbReference type="Pfam" id="PF16794">
    <property type="entry name" value="fn3_4"/>
    <property type="match status" value="1"/>
</dbReference>
<dbReference type="CDD" id="cd00063">
    <property type="entry name" value="FN3"/>
    <property type="match status" value="1"/>
</dbReference>
<dbReference type="AlphaFoldDB" id="A0AAW2HLJ1"/>
<feature type="compositionally biased region" description="Polar residues" evidence="2">
    <location>
        <begin position="320"/>
        <end position="339"/>
    </location>
</feature>
<feature type="region of interest" description="Disordered" evidence="2">
    <location>
        <begin position="63"/>
        <end position="94"/>
    </location>
</feature>
<evidence type="ECO:0000256" key="1">
    <source>
        <dbReference type="SAM" id="Coils"/>
    </source>
</evidence>
<dbReference type="Gene3D" id="2.60.40.10">
    <property type="entry name" value="Immunoglobulins"/>
    <property type="match status" value="1"/>
</dbReference>